<dbReference type="InterPro" id="IPR022698">
    <property type="entry name" value="OrsD"/>
</dbReference>
<dbReference type="AlphaFoldDB" id="A0AAN7A302"/>
<dbReference type="Proteomes" id="UP001302321">
    <property type="component" value="Unassembled WGS sequence"/>
</dbReference>
<evidence type="ECO:0000313" key="3">
    <source>
        <dbReference type="Proteomes" id="UP001302321"/>
    </source>
</evidence>
<reference evidence="2" key="2">
    <citation type="submission" date="2023-05" db="EMBL/GenBank/DDBJ databases">
        <authorList>
            <consortium name="Lawrence Berkeley National Laboratory"/>
            <person name="Steindorff A."/>
            <person name="Hensen N."/>
            <person name="Bonometti L."/>
            <person name="Westerberg I."/>
            <person name="Brannstrom I.O."/>
            <person name="Guillou S."/>
            <person name="Cros-Aarteil S."/>
            <person name="Calhoun S."/>
            <person name="Haridas S."/>
            <person name="Kuo A."/>
            <person name="Mondo S."/>
            <person name="Pangilinan J."/>
            <person name="Riley R."/>
            <person name="Labutti K."/>
            <person name="Andreopoulos B."/>
            <person name="Lipzen A."/>
            <person name="Chen C."/>
            <person name="Yanf M."/>
            <person name="Daum C."/>
            <person name="Ng V."/>
            <person name="Clum A."/>
            <person name="Ohm R."/>
            <person name="Martin F."/>
            <person name="Silar P."/>
            <person name="Natvig D."/>
            <person name="Lalanne C."/>
            <person name="Gautier V."/>
            <person name="Ament-Velasquez S.L."/>
            <person name="Kruys A."/>
            <person name="Hutchinson M.I."/>
            <person name="Powell A.J."/>
            <person name="Barry K."/>
            <person name="Miller A.N."/>
            <person name="Grigoriev I.V."/>
            <person name="Debuchy R."/>
            <person name="Gladieux P."/>
            <person name="Thoren M.H."/>
            <person name="Johannesson H."/>
        </authorList>
    </citation>
    <scope>NUCLEOTIDE SEQUENCE</scope>
    <source>
        <strain evidence="2">CBS 892.96</strain>
    </source>
</reference>
<evidence type="ECO:0000313" key="2">
    <source>
        <dbReference type="EMBL" id="KAK4171490.1"/>
    </source>
</evidence>
<proteinExistence type="predicted"/>
<feature type="region of interest" description="Disordered" evidence="1">
    <location>
        <begin position="207"/>
        <end position="233"/>
    </location>
</feature>
<dbReference type="EMBL" id="MU866554">
    <property type="protein sequence ID" value="KAK4171490.1"/>
    <property type="molecule type" value="Genomic_DNA"/>
</dbReference>
<reference evidence="2" key="1">
    <citation type="journal article" date="2023" name="Mol. Phylogenet. Evol.">
        <title>Genome-scale phylogeny and comparative genomics of the fungal order Sordariales.</title>
        <authorList>
            <person name="Hensen N."/>
            <person name="Bonometti L."/>
            <person name="Westerberg I."/>
            <person name="Brannstrom I.O."/>
            <person name="Guillou S."/>
            <person name="Cros-Aarteil S."/>
            <person name="Calhoun S."/>
            <person name="Haridas S."/>
            <person name="Kuo A."/>
            <person name="Mondo S."/>
            <person name="Pangilinan J."/>
            <person name="Riley R."/>
            <person name="LaButti K."/>
            <person name="Andreopoulos B."/>
            <person name="Lipzen A."/>
            <person name="Chen C."/>
            <person name="Yan M."/>
            <person name="Daum C."/>
            <person name="Ng V."/>
            <person name="Clum A."/>
            <person name="Steindorff A."/>
            <person name="Ohm R.A."/>
            <person name="Martin F."/>
            <person name="Silar P."/>
            <person name="Natvig D.O."/>
            <person name="Lalanne C."/>
            <person name="Gautier V."/>
            <person name="Ament-Velasquez S.L."/>
            <person name="Kruys A."/>
            <person name="Hutchinson M.I."/>
            <person name="Powell A.J."/>
            <person name="Barry K."/>
            <person name="Miller A.N."/>
            <person name="Grigoriev I.V."/>
            <person name="Debuchy R."/>
            <person name="Gladieux P."/>
            <person name="Hiltunen Thoren M."/>
            <person name="Johannesson H."/>
        </authorList>
    </citation>
    <scope>NUCLEOTIDE SEQUENCE</scope>
    <source>
        <strain evidence="2">CBS 892.96</strain>
    </source>
</reference>
<name>A0AAN7A302_9PEZI</name>
<gene>
    <name evidence="2" type="ORF">QBC36DRAFT_350315</name>
</gene>
<evidence type="ECO:0000256" key="1">
    <source>
        <dbReference type="SAM" id="MobiDB-lite"/>
    </source>
</evidence>
<organism evidence="2 3">
    <name type="scientific">Triangularia setosa</name>
    <dbReference type="NCBI Taxonomy" id="2587417"/>
    <lineage>
        <taxon>Eukaryota</taxon>
        <taxon>Fungi</taxon>
        <taxon>Dikarya</taxon>
        <taxon>Ascomycota</taxon>
        <taxon>Pezizomycotina</taxon>
        <taxon>Sordariomycetes</taxon>
        <taxon>Sordariomycetidae</taxon>
        <taxon>Sordariales</taxon>
        <taxon>Podosporaceae</taxon>
        <taxon>Triangularia</taxon>
    </lineage>
</organism>
<dbReference type="Pfam" id="PF12013">
    <property type="entry name" value="OrsD"/>
    <property type="match status" value="1"/>
</dbReference>
<accession>A0AAN7A302</accession>
<sequence length="233" mass="26717">MDEELLRSLQLSIDPAAQVLICCWPNCAMGLSSNVDQVSRHLKRKHNVPNDVRSNIVHLLRHRKTELQNPPDAPLRPDGLPPHPHLMKLDGFACKFCKYRTISKQNRSRHISERHKNIRKQLNVKPAAMFLPWVVCEDGDATRPVGGQEALDHLKDLSRQERQRNQNLVDMAPLNAKPAYPELRPWLERTEWEATYQAIKPRLLRDTQLSNTSPSPSLRRYSGTQHSVVGLSL</sequence>
<keyword evidence="3" id="KW-1185">Reference proteome</keyword>
<comment type="caution">
    <text evidence="2">The sequence shown here is derived from an EMBL/GenBank/DDBJ whole genome shotgun (WGS) entry which is preliminary data.</text>
</comment>
<protein>
    <submittedName>
        <fullName evidence="2">Uncharacterized protein</fullName>
    </submittedName>
</protein>
<feature type="compositionally biased region" description="Polar residues" evidence="1">
    <location>
        <begin position="207"/>
        <end position="227"/>
    </location>
</feature>